<dbReference type="GO" id="GO:0006508">
    <property type="term" value="P:proteolysis"/>
    <property type="evidence" value="ECO:0007669"/>
    <property type="project" value="UniProtKB-KW"/>
</dbReference>
<dbReference type="HAMAP" id="MF_00188">
    <property type="entry name" value="Pept_M48_protease_HtpX"/>
    <property type="match status" value="1"/>
</dbReference>
<reference evidence="14" key="1">
    <citation type="submission" date="2022-07" db="EMBL/GenBank/DDBJ databases">
        <title>Complete genome sequence of Salinispirillum sp. LH10-3-1 capable of multiple carbohydrate inversion isolated from a soda lake.</title>
        <authorList>
            <person name="Liu J."/>
            <person name="Zhai Y."/>
            <person name="Zhang H."/>
            <person name="Yang H."/>
            <person name="Qu J."/>
            <person name="Li J."/>
        </authorList>
    </citation>
    <scope>NUCLEOTIDE SEQUENCE</scope>
    <source>
        <strain evidence="14">LH 10-3-1</strain>
    </source>
</reference>
<evidence type="ECO:0000256" key="8">
    <source>
        <dbReference type="ARBA" id="ARBA00022833"/>
    </source>
</evidence>
<feature type="transmembrane region" description="Helical" evidence="12">
    <location>
        <begin position="36"/>
        <end position="56"/>
    </location>
</feature>
<dbReference type="EC" id="3.4.24.-" evidence="12"/>
<gene>
    <name evidence="12 14" type="primary">htpX</name>
    <name evidence="14" type="ORF">NFC81_02655</name>
</gene>
<evidence type="ECO:0000256" key="12">
    <source>
        <dbReference type="HAMAP-Rule" id="MF_00188"/>
    </source>
</evidence>
<evidence type="ECO:0000259" key="13">
    <source>
        <dbReference type="Pfam" id="PF01435"/>
    </source>
</evidence>
<proteinExistence type="inferred from homology"/>
<feature type="domain" description="Peptidase M48" evidence="13">
    <location>
        <begin position="77"/>
        <end position="278"/>
    </location>
</feature>
<dbReference type="GO" id="GO:0008270">
    <property type="term" value="F:zinc ion binding"/>
    <property type="evidence" value="ECO:0007669"/>
    <property type="project" value="UniProtKB-UniRule"/>
</dbReference>
<dbReference type="RefSeq" id="WP_304995994.1">
    <property type="nucleotide sequence ID" value="NZ_CP101717.1"/>
</dbReference>
<keyword evidence="10 12" id="KW-0482">Metalloprotease</keyword>
<organism evidence="14">
    <name type="scientific">Salinispirillum sp. LH 10-3-1</name>
    <dbReference type="NCBI Taxonomy" id="2952525"/>
    <lineage>
        <taxon>Bacteria</taxon>
        <taxon>Pseudomonadati</taxon>
        <taxon>Pseudomonadota</taxon>
        <taxon>Gammaproteobacteria</taxon>
        <taxon>Oceanospirillales</taxon>
        <taxon>Saccharospirillaceae</taxon>
        <taxon>Salinispirillum</taxon>
    </lineage>
</organism>
<keyword evidence="3 12" id="KW-1003">Cell membrane</keyword>
<keyword evidence="6 12" id="KW-0479">Metal-binding</keyword>
<sequence>MRIMLFLLTNFAILITFGVFTTIVLPMLGIQLEGQGALLVMALFFGMGGSFISLWMSKFIAIKSTGAQVIKQPRNEEERWLVNTVARLAKQAGIGMPDVAIYGGQEVNAFATGANRNSALVAVSVGLLRGMTRDEQEAVLAHEVSHIANGDMVTLTLIQGVMNTFVIYFARIIANVINRGGQQGGIAYFMTVMALQVVFGILASVVVNWFSRRREFGADAGAARLVGPQKMIAALQRLKGGADSQLEGQLTAFGIKGKASDMFATHPSLDARIAALRNM</sequence>
<name>A0AB38YHW3_9GAMM</name>
<evidence type="ECO:0000256" key="4">
    <source>
        <dbReference type="ARBA" id="ARBA00022670"/>
    </source>
</evidence>
<dbReference type="Pfam" id="PF01435">
    <property type="entry name" value="Peptidase_M48"/>
    <property type="match status" value="1"/>
</dbReference>
<feature type="binding site" evidence="12">
    <location>
        <position position="215"/>
    </location>
    <ligand>
        <name>Zn(2+)</name>
        <dbReference type="ChEBI" id="CHEBI:29105"/>
        <note>catalytic</note>
    </ligand>
</feature>
<dbReference type="NCBIfam" id="NF003965">
    <property type="entry name" value="PRK05457.1"/>
    <property type="match status" value="1"/>
</dbReference>
<keyword evidence="8 12" id="KW-0862">Zinc</keyword>
<evidence type="ECO:0000256" key="7">
    <source>
        <dbReference type="ARBA" id="ARBA00022801"/>
    </source>
</evidence>
<keyword evidence="9 12" id="KW-1133">Transmembrane helix</keyword>
<evidence type="ECO:0000256" key="5">
    <source>
        <dbReference type="ARBA" id="ARBA00022692"/>
    </source>
</evidence>
<dbReference type="AlphaFoldDB" id="A0AB38YHW3"/>
<dbReference type="GO" id="GO:0004222">
    <property type="term" value="F:metalloendopeptidase activity"/>
    <property type="evidence" value="ECO:0007669"/>
    <property type="project" value="UniProtKB-UniRule"/>
</dbReference>
<evidence type="ECO:0000256" key="3">
    <source>
        <dbReference type="ARBA" id="ARBA00022475"/>
    </source>
</evidence>
<evidence type="ECO:0000256" key="10">
    <source>
        <dbReference type="ARBA" id="ARBA00023049"/>
    </source>
</evidence>
<keyword evidence="12" id="KW-0346">Stress response</keyword>
<keyword evidence="7 12" id="KW-0378">Hydrolase</keyword>
<evidence type="ECO:0000256" key="6">
    <source>
        <dbReference type="ARBA" id="ARBA00022723"/>
    </source>
</evidence>
<feature type="transmembrane region" description="Helical" evidence="12">
    <location>
        <begin position="186"/>
        <end position="210"/>
    </location>
</feature>
<feature type="transmembrane region" description="Helical" evidence="12">
    <location>
        <begin position="7"/>
        <end position="30"/>
    </location>
</feature>
<evidence type="ECO:0000256" key="1">
    <source>
        <dbReference type="ARBA" id="ARBA00004651"/>
    </source>
</evidence>
<evidence type="ECO:0000256" key="9">
    <source>
        <dbReference type="ARBA" id="ARBA00022989"/>
    </source>
</evidence>
<comment type="cofactor">
    <cofactor evidence="12">
        <name>Zn(2+)</name>
        <dbReference type="ChEBI" id="CHEBI:29105"/>
    </cofactor>
    <text evidence="12">Binds 1 zinc ion per subunit.</text>
</comment>
<keyword evidence="5 12" id="KW-0812">Transmembrane</keyword>
<dbReference type="GO" id="GO:0005886">
    <property type="term" value="C:plasma membrane"/>
    <property type="evidence" value="ECO:0007669"/>
    <property type="project" value="UniProtKB-SubCell"/>
</dbReference>
<dbReference type="EMBL" id="CP101717">
    <property type="protein sequence ID" value="WLD58708.1"/>
    <property type="molecule type" value="Genomic_DNA"/>
</dbReference>
<dbReference type="InterPro" id="IPR022919">
    <property type="entry name" value="Pept_M48_protease_HtpX"/>
</dbReference>
<comment type="similarity">
    <text evidence="2 12">Belongs to the peptidase M48B family.</text>
</comment>
<evidence type="ECO:0000256" key="11">
    <source>
        <dbReference type="ARBA" id="ARBA00023136"/>
    </source>
</evidence>
<dbReference type="CDD" id="cd07335">
    <property type="entry name" value="M48B_HtpX_like"/>
    <property type="match status" value="1"/>
</dbReference>
<protein>
    <recommendedName>
        <fullName evidence="12">Protease HtpX</fullName>
        <ecNumber evidence="12">3.4.24.-</ecNumber>
    </recommendedName>
    <alternativeName>
        <fullName evidence="12">Heat shock protein HtpX</fullName>
    </alternativeName>
</protein>
<dbReference type="PANTHER" id="PTHR43221:SF1">
    <property type="entry name" value="PROTEASE HTPX"/>
    <property type="match status" value="1"/>
</dbReference>
<dbReference type="PANTHER" id="PTHR43221">
    <property type="entry name" value="PROTEASE HTPX"/>
    <property type="match status" value="1"/>
</dbReference>
<feature type="active site" evidence="12">
    <location>
        <position position="143"/>
    </location>
</feature>
<dbReference type="Gene3D" id="3.30.2010.10">
    <property type="entry name" value="Metalloproteases ('zincins'), catalytic domain"/>
    <property type="match status" value="1"/>
</dbReference>
<feature type="binding site" evidence="12">
    <location>
        <position position="146"/>
    </location>
    <ligand>
        <name>Zn(2+)</name>
        <dbReference type="ChEBI" id="CHEBI:29105"/>
        <note>catalytic</note>
    </ligand>
</feature>
<keyword evidence="4 12" id="KW-0645">Protease</keyword>
<dbReference type="InterPro" id="IPR001915">
    <property type="entry name" value="Peptidase_M48"/>
</dbReference>
<dbReference type="InterPro" id="IPR050083">
    <property type="entry name" value="HtpX_protease"/>
</dbReference>
<comment type="subcellular location">
    <subcellularLocation>
        <location evidence="1 12">Cell membrane</location>
        <topology evidence="1 12">Multi-pass membrane protein</topology>
    </subcellularLocation>
</comment>
<feature type="transmembrane region" description="Helical" evidence="12">
    <location>
        <begin position="152"/>
        <end position="174"/>
    </location>
</feature>
<feature type="binding site" evidence="12">
    <location>
        <position position="142"/>
    </location>
    <ligand>
        <name>Zn(2+)</name>
        <dbReference type="ChEBI" id="CHEBI:29105"/>
        <note>catalytic</note>
    </ligand>
</feature>
<evidence type="ECO:0000313" key="14">
    <source>
        <dbReference type="EMBL" id="WLD58708.1"/>
    </source>
</evidence>
<keyword evidence="11 12" id="KW-0472">Membrane</keyword>
<accession>A0AB38YHW3</accession>
<evidence type="ECO:0000256" key="2">
    <source>
        <dbReference type="ARBA" id="ARBA00009779"/>
    </source>
</evidence>